<evidence type="ECO:0000313" key="3">
    <source>
        <dbReference type="Proteomes" id="UP000012999"/>
    </source>
</evidence>
<evidence type="ECO:0000313" key="2">
    <source>
        <dbReference type="EMBL" id="AGJ71657.1"/>
    </source>
</evidence>
<accession>M9UVL9</accession>
<sequence>MFKKLMSFINNKAETAIEKNTSPEDAWRSAGRILIKEIDRLRHTRITAAHEIKKLEKKVAEHKAHHENKEAEIKKLLAANQEVSNSHYILALQHRNIWQGLQDKIEDLRSMNVQIDLSVVELDKKMAEVKINLDIIELNKETENMGLTIPEDVIASVGHTTVNVDTIVTKIDVLLGGKNAASVTSADVSAYIDALKAN</sequence>
<organism evidence="2 3">
    <name type="scientific">Escherichia phage Lw1</name>
    <dbReference type="NCBI Taxonomy" id="1307804"/>
    <lineage>
        <taxon>Viruses</taxon>
        <taxon>Duplodnaviria</taxon>
        <taxon>Heunggongvirae</taxon>
        <taxon>Uroviricota</taxon>
        <taxon>Caudoviricetes</taxon>
        <taxon>Pantevenvirales</taxon>
        <taxon>Straboviridae</taxon>
        <taxon>Pseudotevenvirus</taxon>
        <taxon>Pseudotevenvirus lw1</taxon>
    </lineage>
</organism>
<dbReference type="Proteomes" id="UP000012999">
    <property type="component" value="Segment"/>
</dbReference>
<keyword evidence="1" id="KW-0175">Coiled coil</keyword>
<reference evidence="2" key="1">
    <citation type="submission" date="2013-03" db="EMBL/GenBank/DDBJ databases">
        <authorList>
            <person name="Kushkina A.I."/>
            <person name="Tovkach F.I."/>
            <person name="Comeau A.M."/>
            <person name="Kostetskii I.E."/>
            <person name="Lisovskiy I."/>
            <person name="Ostapchuk A.M."/>
            <person name="Voychuk S.I."/>
            <person name="Gorb T.Y."/>
            <person name="Romanyuk L.V."/>
        </authorList>
    </citation>
    <scope>NUCLEOTIDE SEQUENCE [LARGE SCALE GENOMIC DNA]</scope>
</reference>
<name>M9UVL9_9CAUD</name>
<evidence type="ECO:0000256" key="1">
    <source>
        <dbReference type="SAM" id="Coils"/>
    </source>
</evidence>
<protein>
    <submittedName>
        <fullName evidence="2">Uncharacterized protein</fullName>
    </submittedName>
</protein>
<proteinExistence type="predicted"/>
<dbReference type="RefSeq" id="YP_008060772.1">
    <property type="nucleotide sequence ID" value="NC_021344.2"/>
</dbReference>
<keyword evidence="3" id="KW-1185">Reference proteome</keyword>
<dbReference type="EMBL" id="KC801932">
    <property type="protein sequence ID" value="AGJ71657.1"/>
    <property type="molecule type" value="Genomic_DNA"/>
</dbReference>
<dbReference type="KEGG" id="vg:16205236"/>
<feature type="coiled-coil region" evidence="1">
    <location>
        <begin position="38"/>
        <end position="86"/>
    </location>
</feature>
<gene>
    <name evidence="2" type="ORF">Lw1_gp251</name>
</gene>
<dbReference type="GeneID" id="16205236"/>